<feature type="compositionally biased region" description="Polar residues" evidence="5">
    <location>
        <begin position="787"/>
        <end position="800"/>
    </location>
</feature>
<dbReference type="SMART" id="SM00455">
    <property type="entry name" value="RBD"/>
    <property type="match status" value="2"/>
</dbReference>
<dbReference type="GO" id="GO:0008277">
    <property type="term" value="P:regulation of G protein-coupled receptor signaling pathway"/>
    <property type="evidence" value="ECO:0007669"/>
    <property type="project" value="TreeGrafter"/>
</dbReference>
<dbReference type="SUPFAM" id="SSF54236">
    <property type="entry name" value="Ubiquitin-like"/>
    <property type="match status" value="2"/>
</dbReference>
<evidence type="ECO:0000256" key="5">
    <source>
        <dbReference type="SAM" id="MobiDB-lite"/>
    </source>
</evidence>
<comment type="subcellular location">
    <subcellularLocation>
        <location evidence="1">Cytoplasm</location>
    </subcellularLocation>
</comment>
<dbReference type="PRINTS" id="PR01301">
    <property type="entry name" value="RGSPROTEIN"/>
</dbReference>
<feature type="compositionally biased region" description="Polar residues" evidence="5">
    <location>
        <begin position="265"/>
        <end position="274"/>
    </location>
</feature>
<dbReference type="GO" id="GO:0007165">
    <property type="term" value="P:signal transduction"/>
    <property type="evidence" value="ECO:0007669"/>
    <property type="project" value="InterPro"/>
</dbReference>
<organism evidence="8 9">
    <name type="scientific">Clunio marinus</name>
    <dbReference type="NCBI Taxonomy" id="568069"/>
    <lineage>
        <taxon>Eukaryota</taxon>
        <taxon>Metazoa</taxon>
        <taxon>Ecdysozoa</taxon>
        <taxon>Arthropoda</taxon>
        <taxon>Hexapoda</taxon>
        <taxon>Insecta</taxon>
        <taxon>Pterygota</taxon>
        <taxon>Neoptera</taxon>
        <taxon>Endopterygota</taxon>
        <taxon>Diptera</taxon>
        <taxon>Nematocera</taxon>
        <taxon>Chironomoidea</taxon>
        <taxon>Chironomidae</taxon>
        <taxon>Clunio</taxon>
    </lineage>
</organism>
<dbReference type="InterPro" id="IPR016137">
    <property type="entry name" value="RGS"/>
</dbReference>
<dbReference type="Gene3D" id="1.10.167.10">
    <property type="entry name" value="Regulator of G-protein Signalling 4, domain 2"/>
    <property type="match status" value="1"/>
</dbReference>
<keyword evidence="4" id="KW-0677">Repeat</keyword>
<sequence length="934" mass="105331">MPNYNYYKTISANMLVTTHDLNFVMGFIKEDEIYNPQNGSKQIPNELSPFKRWGQSSLRSRVDPRTPLQRRPSSLAASESDVYIKTNHNDQDDDEDDNEKNEKEVVVYPTGPTVWGQSFELLLNDPAGLHAFSEFLKKEFSGENIYFWTACERYRQINDVSERTKEALAIFDKHLANGSLEPVNVDSQARLRAQERLISAEKDLFIQVQKQILNLMKFDSYQRFIRSDLYKTCLDAESRNLPLPYPAEQLDPMLRITINQPSNVSTKLKKSLSNAEDRRRKSLLPWHRKTRCKSKDRDESSKETMKNSTSSSNTLKQHSNHSAGDIHSSRSSLSSFDATISKINSFDDDTRSSLCRVILSNGATTIVQTRANETIRELVERLLDKRGITYHAYEAFLSGTNKPLDLDGLSTQLSGNEVMIEQRVVFKLDLPNKKVISVKSKICKVLSEVLRPILHKYNYRLDLVQVYGKESSDPLDMSLPVTAVDGQRLQIICREENPELAGEVTSINTNGKHQKFKFANGPITFVKANKLTMSASNPQLNTLDEITNKVFNELLQGKVDGQGIVNGFNGNGDERGSVKSEDWGSETSSGIFNRMRRHPKKSQKMISKSSAGSEEGDVNGIKKPLIAKWKAGAKLQVTSRAQNDESLLEGLKRAQRSRLEDQRGTEINFELPEFLKDKEKYANVGNKLRKTKFDESPSNSISLYNNIDKCNNNNDPVVKMNSSAPQKPPQPAPRLSLTGKSPTKLTAEVSSSVQSKISSLENAIMLNSPNGSAKMFPTQRDEAPNEMNVSTQCLPSNTPIKTRDSSSYYSPDGSSGIYADTTMVFNHQSNSGYESSKDIMGYYNNNNHHDYQEIEDANRNRIFKHDEEQQKVPPLPPKPSKLPIKPSNWQTTSNNKENFFKSPHELPRRAPLASAETSSTKNDVYLDQPTSSFV</sequence>
<feature type="region of interest" description="Disordered" evidence="5">
    <location>
        <begin position="265"/>
        <end position="330"/>
    </location>
</feature>
<evidence type="ECO:0000313" key="9">
    <source>
        <dbReference type="Proteomes" id="UP000183832"/>
    </source>
</evidence>
<dbReference type="Pfam" id="PF00615">
    <property type="entry name" value="RGS"/>
    <property type="match status" value="1"/>
</dbReference>
<dbReference type="InterPro" id="IPR003116">
    <property type="entry name" value="RBD_dom"/>
</dbReference>
<feature type="compositionally biased region" description="Basic and acidic residues" evidence="5">
    <location>
        <begin position="293"/>
        <end position="305"/>
    </location>
</feature>
<feature type="domain" description="RBD" evidence="7">
    <location>
        <begin position="353"/>
        <end position="423"/>
    </location>
</feature>
<feature type="compositionally biased region" description="Polar residues" evidence="5">
    <location>
        <begin position="888"/>
        <end position="897"/>
    </location>
</feature>
<evidence type="ECO:0000313" key="8">
    <source>
        <dbReference type="EMBL" id="CRK99793.1"/>
    </source>
</evidence>
<dbReference type="CDD" id="cd01817">
    <property type="entry name" value="RBD1_RGS12_like"/>
    <property type="match status" value="1"/>
</dbReference>
<feature type="region of interest" description="Disordered" evidence="5">
    <location>
        <begin position="713"/>
        <end position="741"/>
    </location>
</feature>
<feature type="compositionally biased region" description="Basic residues" evidence="5">
    <location>
        <begin position="594"/>
        <end position="603"/>
    </location>
</feature>
<dbReference type="GO" id="GO:0005634">
    <property type="term" value="C:nucleus"/>
    <property type="evidence" value="ECO:0007669"/>
    <property type="project" value="TreeGrafter"/>
</dbReference>
<dbReference type="Gene3D" id="1.10.196.10">
    <property type="match status" value="1"/>
</dbReference>
<dbReference type="InterPro" id="IPR029071">
    <property type="entry name" value="Ubiquitin-like_domsf"/>
</dbReference>
<dbReference type="PANTHER" id="PTHR45945:SF3">
    <property type="entry name" value="REGULATOR OF G-PROTEIN SIGNALING LOCO"/>
    <property type="match status" value="1"/>
</dbReference>
<feature type="domain" description="RBD" evidence="7">
    <location>
        <begin position="424"/>
        <end position="494"/>
    </location>
</feature>
<dbReference type="Gene3D" id="3.10.20.90">
    <property type="entry name" value="Phosphatidylinositol 3-kinase Catalytic Subunit, Chain A, domain 1"/>
    <property type="match status" value="2"/>
</dbReference>
<feature type="compositionally biased region" description="Basic and acidic residues" evidence="5">
    <location>
        <begin position="898"/>
        <end position="908"/>
    </location>
</feature>
<keyword evidence="3" id="KW-0963">Cytoplasm</keyword>
<feature type="region of interest" description="Disordered" evidence="5">
    <location>
        <begin position="61"/>
        <end position="103"/>
    </location>
</feature>
<evidence type="ECO:0000256" key="1">
    <source>
        <dbReference type="ARBA" id="ARBA00004496"/>
    </source>
</evidence>
<keyword evidence="9" id="KW-1185">Reference proteome</keyword>
<dbReference type="InterPro" id="IPR024066">
    <property type="entry name" value="RGS_subdom1/3"/>
</dbReference>
<dbReference type="GO" id="GO:0005737">
    <property type="term" value="C:cytoplasm"/>
    <property type="evidence" value="ECO:0007669"/>
    <property type="project" value="UniProtKB-SubCell"/>
</dbReference>
<dbReference type="PANTHER" id="PTHR45945">
    <property type="entry name" value="REGULATOR OF G-PROTEIN SIGNALING LOCO"/>
    <property type="match status" value="1"/>
</dbReference>
<feature type="region of interest" description="Disordered" evidence="5">
    <location>
        <begin position="867"/>
        <end position="934"/>
    </location>
</feature>
<dbReference type="AlphaFoldDB" id="A0A1J1IMU3"/>
<dbReference type="EMBL" id="CVRI01000053">
    <property type="protein sequence ID" value="CRK99793.1"/>
    <property type="molecule type" value="Genomic_DNA"/>
</dbReference>
<dbReference type="STRING" id="568069.A0A1J1IMU3"/>
<dbReference type="Proteomes" id="UP000183832">
    <property type="component" value="Unassembled WGS sequence"/>
</dbReference>
<evidence type="ECO:0000259" key="6">
    <source>
        <dbReference type="PROSITE" id="PS50132"/>
    </source>
</evidence>
<evidence type="ECO:0000256" key="2">
    <source>
        <dbReference type="ARBA" id="ARBA00022468"/>
    </source>
</evidence>
<feature type="region of interest" description="Disordered" evidence="5">
    <location>
        <begin position="787"/>
        <end position="809"/>
    </location>
</feature>
<gene>
    <name evidence="8" type="ORF">CLUMA_CG013101</name>
</gene>
<dbReference type="Pfam" id="PF02196">
    <property type="entry name" value="RBD"/>
    <property type="match status" value="1"/>
</dbReference>
<dbReference type="FunFam" id="1.10.167.10:FF:000001">
    <property type="entry name" value="Putative regulator of g-protein signaling 12"/>
    <property type="match status" value="1"/>
</dbReference>
<dbReference type="PROSITE" id="PS50898">
    <property type="entry name" value="RBD"/>
    <property type="match status" value="2"/>
</dbReference>
<feature type="compositionally biased region" description="Basic and acidic residues" evidence="5">
    <location>
        <begin position="572"/>
        <end position="582"/>
    </location>
</feature>
<dbReference type="GO" id="GO:0005096">
    <property type="term" value="F:GTPase activator activity"/>
    <property type="evidence" value="ECO:0007669"/>
    <property type="project" value="UniProtKB-KW"/>
</dbReference>
<feature type="compositionally biased region" description="Polar residues" evidence="5">
    <location>
        <begin position="915"/>
        <end position="934"/>
    </location>
</feature>
<protein>
    <submittedName>
        <fullName evidence="8">CLUMA_CG013101, isoform A</fullName>
    </submittedName>
</protein>
<proteinExistence type="predicted"/>
<dbReference type="InterPro" id="IPR003109">
    <property type="entry name" value="GoLoco_motif"/>
</dbReference>
<feature type="region of interest" description="Disordered" evidence="5">
    <location>
        <begin position="568"/>
        <end position="617"/>
    </location>
</feature>
<dbReference type="SUPFAM" id="SSF48097">
    <property type="entry name" value="Regulator of G-protein signaling, RGS"/>
    <property type="match status" value="1"/>
</dbReference>
<accession>A0A1J1IMU3</accession>
<dbReference type="InterPro" id="IPR046995">
    <property type="entry name" value="RGS10/12/14-like"/>
</dbReference>
<dbReference type="InterPro" id="IPR036305">
    <property type="entry name" value="RGS_sf"/>
</dbReference>
<dbReference type="PROSITE" id="PS50132">
    <property type="entry name" value="RGS"/>
    <property type="match status" value="1"/>
</dbReference>
<dbReference type="InterPro" id="IPR044926">
    <property type="entry name" value="RGS_subdomain_2"/>
</dbReference>
<evidence type="ECO:0000256" key="3">
    <source>
        <dbReference type="ARBA" id="ARBA00022490"/>
    </source>
</evidence>
<keyword evidence="2" id="KW-0343">GTPase activation</keyword>
<evidence type="ECO:0000259" key="7">
    <source>
        <dbReference type="PROSITE" id="PS50898"/>
    </source>
</evidence>
<dbReference type="SMART" id="SM00315">
    <property type="entry name" value="RGS"/>
    <property type="match status" value="1"/>
</dbReference>
<dbReference type="OrthoDB" id="196547at2759"/>
<dbReference type="SMART" id="SM00390">
    <property type="entry name" value="GoLoco"/>
    <property type="match status" value="1"/>
</dbReference>
<feature type="compositionally biased region" description="Polar residues" evidence="5">
    <location>
        <begin position="306"/>
        <end position="322"/>
    </location>
</feature>
<evidence type="ECO:0000256" key="4">
    <source>
        <dbReference type="ARBA" id="ARBA00022737"/>
    </source>
</evidence>
<dbReference type="CDD" id="cd17067">
    <property type="entry name" value="RBD2_RGS12_like"/>
    <property type="match status" value="1"/>
</dbReference>
<feature type="domain" description="RGS" evidence="6">
    <location>
        <begin position="118"/>
        <end position="234"/>
    </location>
</feature>
<feature type="compositionally biased region" description="Basic residues" evidence="5">
    <location>
        <begin position="280"/>
        <end position="292"/>
    </location>
</feature>
<dbReference type="GO" id="GO:0005886">
    <property type="term" value="C:plasma membrane"/>
    <property type="evidence" value="ECO:0007669"/>
    <property type="project" value="TreeGrafter"/>
</dbReference>
<dbReference type="PROSITE" id="PS50877">
    <property type="entry name" value="GOLOCO"/>
    <property type="match status" value="1"/>
</dbReference>
<name>A0A1J1IMU3_9DIPT</name>
<reference evidence="8 9" key="1">
    <citation type="submission" date="2015-04" db="EMBL/GenBank/DDBJ databases">
        <authorList>
            <person name="Syromyatnikov M.Y."/>
            <person name="Popov V.N."/>
        </authorList>
    </citation>
    <scope>NUCLEOTIDE SEQUENCE [LARGE SCALE GENOMIC DNA]</scope>
</reference>